<organism evidence="1">
    <name type="scientific">Picea sitchensis</name>
    <name type="common">Sitka spruce</name>
    <name type="synonym">Pinus sitchensis</name>
    <dbReference type="NCBI Taxonomy" id="3332"/>
    <lineage>
        <taxon>Eukaryota</taxon>
        <taxon>Viridiplantae</taxon>
        <taxon>Streptophyta</taxon>
        <taxon>Embryophyta</taxon>
        <taxon>Tracheophyta</taxon>
        <taxon>Spermatophyta</taxon>
        <taxon>Pinopsida</taxon>
        <taxon>Pinidae</taxon>
        <taxon>Conifers I</taxon>
        <taxon>Pinales</taxon>
        <taxon>Pinaceae</taxon>
        <taxon>Picea</taxon>
    </lineage>
</organism>
<name>B8LPM8_PICSI</name>
<dbReference type="EMBL" id="EF677806">
    <property type="protein sequence ID" value="ABR17608.1"/>
    <property type="molecule type" value="mRNA"/>
</dbReference>
<protein>
    <submittedName>
        <fullName evidence="1">Uncharacterized protein</fullName>
    </submittedName>
</protein>
<evidence type="ECO:0000313" key="1">
    <source>
        <dbReference type="EMBL" id="ABR17608.1"/>
    </source>
</evidence>
<proteinExistence type="evidence at transcript level"/>
<accession>B8LPM8</accession>
<dbReference type="AlphaFoldDB" id="B8LPM8"/>
<reference evidence="1" key="1">
    <citation type="submission" date="2007-06" db="EMBL/GenBank/DDBJ databases">
        <title>Full length cDNA sequences from Sitka Spruce (Picea sitchensis).</title>
        <authorList>
            <person name="Ralph S.G."/>
            <person name="Chun H.E."/>
            <person name="Liao N."/>
            <person name="Ali J."/>
            <person name="Reid K."/>
            <person name="Kolosova N."/>
            <person name="Cooper N."/>
            <person name="Cullis C."/>
            <person name="Jancsik S."/>
            <person name="Moore R."/>
            <person name="Mayo M."/>
            <person name="Wagner S."/>
            <person name="Holt R.A."/>
            <person name="Jones S.J.M."/>
            <person name="Marra M.A."/>
            <person name="Ritland C.E."/>
            <person name="Ritland K."/>
            <person name="Bohlmann J."/>
        </authorList>
    </citation>
    <scope>NUCLEOTIDE SEQUENCE</scope>
    <source>
        <tissue evidence="1">Green portion of the leader tissue</tissue>
    </source>
</reference>
<sequence>MGRRTVTPFQVHMGNTYRCNSSLNLFCSSSEGCSR</sequence>